<feature type="compositionally biased region" description="Low complexity" evidence="1">
    <location>
        <begin position="106"/>
        <end position="118"/>
    </location>
</feature>
<evidence type="ECO:0000313" key="2">
    <source>
        <dbReference type="EMBL" id="TNN77434.1"/>
    </source>
</evidence>
<feature type="region of interest" description="Disordered" evidence="1">
    <location>
        <begin position="58"/>
        <end position="140"/>
    </location>
</feature>
<proteinExistence type="predicted"/>
<reference evidence="2 3" key="1">
    <citation type="submission" date="2019-03" db="EMBL/GenBank/DDBJ databases">
        <title>First draft genome of Liparis tanakae, snailfish: a comprehensive survey of snailfish specific genes.</title>
        <authorList>
            <person name="Kim W."/>
            <person name="Song I."/>
            <person name="Jeong J.-H."/>
            <person name="Kim D."/>
            <person name="Kim S."/>
            <person name="Ryu S."/>
            <person name="Song J.Y."/>
            <person name="Lee S.K."/>
        </authorList>
    </citation>
    <scope>NUCLEOTIDE SEQUENCE [LARGE SCALE GENOMIC DNA]</scope>
    <source>
        <tissue evidence="2">Muscle</tissue>
    </source>
</reference>
<feature type="compositionally biased region" description="Basic and acidic residues" evidence="1">
    <location>
        <begin position="75"/>
        <end position="89"/>
    </location>
</feature>
<feature type="region of interest" description="Disordered" evidence="1">
    <location>
        <begin position="195"/>
        <end position="232"/>
    </location>
</feature>
<dbReference type="EMBL" id="SRLO01000082">
    <property type="protein sequence ID" value="TNN77434.1"/>
    <property type="molecule type" value="Genomic_DNA"/>
</dbReference>
<protein>
    <submittedName>
        <fullName evidence="2">Uncharacterized protein</fullName>
    </submittedName>
</protein>
<comment type="caution">
    <text evidence="2">The sequence shown here is derived from an EMBL/GenBank/DDBJ whole genome shotgun (WGS) entry which is preliminary data.</text>
</comment>
<dbReference type="AlphaFoldDB" id="A0A4Z2IJ19"/>
<dbReference type="Proteomes" id="UP000314294">
    <property type="component" value="Unassembled WGS sequence"/>
</dbReference>
<feature type="region of interest" description="Disordered" evidence="1">
    <location>
        <begin position="152"/>
        <end position="174"/>
    </location>
</feature>
<gene>
    <name evidence="2" type="ORF">EYF80_012248</name>
</gene>
<organism evidence="2 3">
    <name type="scientific">Liparis tanakae</name>
    <name type="common">Tanaka's snailfish</name>
    <dbReference type="NCBI Taxonomy" id="230148"/>
    <lineage>
        <taxon>Eukaryota</taxon>
        <taxon>Metazoa</taxon>
        <taxon>Chordata</taxon>
        <taxon>Craniata</taxon>
        <taxon>Vertebrata</taxon>
        <taxon>Euteleostomi</taxon>
        <taxon>Actinopterygii</taxon>
        <taxon>Neopterygii</taxon>
        <taxon>Teleostei</taxon>
        <taxon>Neoteleostei</taxon>
        <taxon>Acanthomorphata</taxon>
        <taxon>Eupercaria</taxon>
        <taxon>Perciformes</taxon>
        <taxon>Cottioidei</taxon>
        <taxon>Cottales</taxon>
        <taxon>Liparidae</taxon>
        <taxon>Liparis</taxon>
    </lineage>
</organism>
<evidence type="ECO:0000256" key="1">
    <source>
        <dbReference type="SAM" id="MobiDB-lite"/>
    </source>
</evidence>
<keyword evidence="3" id="KW-1185">Reference proteome</keyword>
<feature type="compositionally biased region" description="Basic and acidic residues" evidence="1">
    <location>
        <begin position="212"/>
        <end position="226"/>
    </location>
</feature>
<accession>A0A4Z2IJ19</accession>
<sequence length="232" mass="25573">MIWRGVVGKQGLLRNPELIRKWMQVCSSHTQPARYQDGKHPEWLSDRAAMAQLVARRDHNRRMRSSFAGNGGQREMTEEERSSARRGEEGGMAGIRGRAGQNTAGSALSSDRTASDASRAARTERMSPGETSEQSEPTQLLDARVEIFQLEQQKRRRSAAGGGKVSDTNHREKREIAARSKWKLSAVLSFLDPCITPRETSGNMGGGAEGRGSQDRRVQREGEREAAAGGNK</sequence>
<name>A0A4Z2IJ19_9TELE</name>
<feature type="compositionally biased region" description="Polar residues" evidence="1">
    <location>
        <begin position="129"/>
        <end position="138"/>
    </location>
</feature>
<evidence type="ECO:0000313" key="3">
    <source>
        <dbReference type="Proteomes" id="UP000314294"/>
    </source>
</evidence>